<feature type="compositionally biased region" description="Acidic residues" evidence="2">
    <location>
        <begin position="427"/>
        <end position="437"/>
    </location>
</feature>
<evidence type="ECO:0000256" key="1">
    <source>
        <dbReference type="SAM" id="Coils"/>
    </source>
</evidence>
<protein>
    <submittedName>
        <fullName evidence="3">Uncharacterized protein</fullName>
    </submittedName>
</protein>
<feature type="coiled-coil region" evidence="1">
    <location>
        <begin position="522"/>
        <end position="613"/>
    </location>
</feature>
<dbReference type="EMBL" id="CAMPGE010024999">
    <property type="protein sequence ID" value="CAI2382802.1"/>
    <property type="molecule type" value="Genomic_DNA"/>
</dbReference>
<evidence type="ECO:0000313" key="3">
    <source>
        <dbReference type="EMBL" id="CAI2382802.1"/>
    </source>
</evidence>
<dbReference type="Proteomes" id="UP001295684">
    <property type="component" value="Unassembled WGS sequence"/>
</dbReference>
<keyword evidence="1" id="KW-0175">Coiled coil</keyword>
<feature type="compositionally biased region" description="Basic and acidic residues" evidence="2">
    <location>
        <begin position="465"/>
        <end position="483"/>
    </location>
</feature>
<feature type="compositionally biased region" description="Polar residues" evidence="2">
    <location>
        <begin position="501"/>
        <end position="513"/>
    </location>
</feature>
<feature type="region of interest" description="Disordered" evidence="2">
    <location>
        <begin position="458"/>
        <end position="513"/>
    </location>
</feature>
<gene>
    <name evidence="3" type="ORF">ECRASSUSDP1_LOCUS24289</name>
</gene>
<feature type="region of interest" description="Disordered" evidence="2">
    <location>
        <begin position="408"/>
        <end position="445"/>
    </location>
</feature>
<keyword evidence="4" id="KW-1185">Reference proteome</keyword>
<comment type="caution">
    <text evidence="3">The sequence shown here is derived from an EMBL/GenBank/DDBJ whole genome shotgun (WGS) entry which is preliminary data.</text>
</comment>
<reference evidence="3" key="1">
    <citation type="submission" date="2023-07" db="EMBL/GenBank/DDBJ databases">
        <authorList>
            <consortium name="AG Swart"/>
            <person name="Singh M."/>
            <person name="Singh A."/>
            <person name="Seah K."/>
            <person name="Emmerich C."/>
        </authorList>
    </citation>
    <scope>NUCLEOTIDE SEQUENCE</scope>
    <source>
        <strain evidence="3">DP1</strain>
    </source>
</reference>
<evidence type="ECO:0000313" key="4">
    <source>
        <dbReference type="Proteomes" id="UP001295684"/>
    </source>
</evidence>
<proteinExistence type="predicted"/>
<dbReference type="AlphaFoldDB" id="A0AAD1Y4L1"/>
<dbReference type="SUPFAM" id="SSF57997">
    <property type="entry name" value="Tropomyosin"/>
    <property type="match status" value="1"/>
</dbReference>
<name>A0AAD1Y4L1_EUPCR</name>
<evidence type="ECO:0000256" key="2">
    <source>
        <dbReference type="SAM" id="MobiDB-lite"/>
    </source>
</evidence>
<sequence length="819" mass="94655">MNYLPSDKQFLLLWFKNFIEIEAKVNEEDAGHEQEVNLRKLPMEVSQSVHFTQMDDIHDMGVVTDPRFEGTTCDLSDSLGLRTQIVNNNLEDFESFRRSNRTFKHDRAESNAAGNSKRSVSPMIKSVFSSEREINNLKFEDIQDFNFLQNLLQLIDENEFIIDDNMSNENLINHITYMLKQYLRKRNFDPTLLVDGLRDQLLQEERFKGDIKSEVINNTNITLHNRFDNNGSRSPDRHTGSSFRKIQAKYMFEEPKWFLIKMIFLVAFLNKDKKNLRENGEFSPYQASKIFNEGFDFSSQETIKPNFVISTIFILNEVLSKILCYDDHCAYDTRIGGKRGSFYKSNSKEIQDKITKQETCQPLALIDFHCTKKDNNLCQRVSHIETSQAEDIGIQERISILEKFKSESPPSHLNIKKTLYPTPDLLDSQESEEEEEEYRPFNIMRNSRAERMERFGNKAMTPRAPDSHHPENKLSQERRDKSSAAKLRSFQRKNSLRRAATCNQNSTDDSTKGLNISFKNELYKAKQENKALSEALEKLESRLADETEKSEDKVKNLHKRIKILEKDLKTVTENLEIASDLNQDLASNLKNVLKQLEKAQHRISKDLEIINRNEEKLKELNSRHLEDLSQLCKYSDEIKIHKKALLLKNIYSNYSCSRTDANPFVPESSCSVPPPESLPDVNLKPGPMIPTLNLENLNRNSVGPNGRVQEDERISPTLININNSEPPNSQIVRGICTETKATQTASKTTSDCPSCEANKKILSDINSDCLKQRYKRLKERYEHLKEKFERQVLISKGCTCTKQVIKSQIIACSKSKQEI</sequence>
<organism evidence="3 4">
    <name type="scientific">Euplotes crassus</name>
    <dbReference type="NCBI Taxonomy" id="5936"/>
    <lineage>
        <taxon>Eukaryota</taxon>
        <taxon>Sar</taxon>
        <taxon>Alveolata</taxon>
        <taxon>Ciliophora</taxon>
        <taxon>Intramacronucleata</taxon>
        <taxon>Spirotrichea</taxon>
        <taxon>Hypotrichia</taxon>
        <taxon>Euplotida</taxon>
        <taxon>Euplotidae</taxon>
        <taxon>Moneuplotes</taxon>
    </lineage>
</organism>
<accession>A0AAD1Y4L1</accession>